<dbReference type="SUPFAM" id="SSF47807">
    <property type="entry name" value="5' to 3' exonuclease, C-terminal subdomain"/>
    <property type="match status" value="1"/>
</dbReference>
<dbReference type="FunFam" id="1.10.150.20:FF:000002">
    <property type="entry name" value="DNA polymerase I"/>
    <property type="match status" value="1"/>
</dbReference>
<dbReference type="GO" id="GO:0006261">
    <property type="term" value="P:DNA-templated DNA replication"/>
    <property type="evidence" value="ECO:0007669"/>
    <property type="project" value="UniProtKB-UniRule"/>
</dbReference>
<dbReference type="CDD" id="cd09859">
    <property type="entry name" value="PIN_53EXO"/>
    <property type="match status" value="1"/>
</dbReference>
<dbReference type="InterPro" id="IPR008918">
    <property type="entry name" value="HhH2"/>
</dbReference>
<dbReference type="InterPro" id="IPR020046">
    <property type="entry name" value="5-3_exonucl_a-hlix_arch_N"/>
</dbReference>
<evidence type="ECO:0000256" key="4">
    <source>
        <dbReference type="ARBA" id="ARBA00020311"/>
    </source>
</evidence>
<comment type="similarity">
    <text evidence="1 18">Belongs to the DNA polymerase type-A family.</text>
</comment>
<dbReference type="Gene3D" id="3.40.50.1010">
    <property type="entry name" value="5'-nuclease"/>
    <property type="match status" value="1"/>
</dbReference>
<dbReference type="SMART" id="SM00279">
    <property type="entry name" value="HhH2"/>
    <property type="match status" value="1"/>
</dbReference>
<keyword evidence="6 18" id="KW-0548">Nucleotidyltransferase</keyword>
<dbReference type="InterPro" id="IPR029060">
    <property type="entry name" value="PIN-like_dom_sf"/>
</dbReference>
<evidence type="ECO:0000256" key="18">
    <source>
        <dbReference type="RuleBase" id="RU004460"/>
    </source>
</evidence>
<dbReference type="PANTHER" id="PTHR10133">
    <property type="entry name" value="DNA POLYMERASE I"/>
    <property type="match status" value="1"/>
</dbReference>
<dbReference type="PROSITE" id="PS00447">
    <property type="entry name" value="DNA_POLYMERASE_A"/>
    <property type="match status" value="1"/>
</dbReference>
<dbReference type="InterPro" id="IPR001098">
    <property type="entry name" value="DNA-dir_DNA_pol_A_palm_dom"/>
</dbReference>
<dbReference type="Gene3D" id="1.10.150.20">
    <property type="entry name" value="5' to 3' exonuclease, C-terminal subdomain"/>
    <property type="match status" value="2"/>
</dbReference>
<organism evidence="22 23">
    <name type="scientific">Proteus penneri</name>
    <dbReference type="NCBI Taxonomy" id="102862"/>
    <lineage>
        <taxon>Bacteria</taxon>
        <taxon>Pseudomonadati</taxon>
        <taxon>Pseudomonadota</taxon>
        <taxon>Gammaproteobacteria</taxon>
        <taxon>Enterobacterales</taxon>
        <taxon>Morganellaceae</taxon>
        <taxon>Proteus</taxon>
    </lineage>
</organism>
<evidence type="ECO:0000256" key="17">
    <source>
        <dbReference type="NCBIfam" id="TIGR00593"/>
    </source>
</evidence>
<dbReference type="InterPro" id="IPR036397">
    <property type="entry name" value="RNaseH_sf"/>
</dbReference>
<dbReference type="AlphaFoldDB" id="A0A0G4QGA0"/>
<evidence type="ECO:0000256" key="16">
    <source>
        <dbReference type="ARBA" id="ARBA00060162"/>
    </source>
</evidence>
<evidence type="ECO:0000256" key="12">
    <source>
        <dbReference type="ARBA" id="ARBA00022932"/>
    </source>
</evidence>
<dbReference type="GO" id="GO:0003677">
    <property type="term" value="F:DNA binding"/>
    <property type="evidence" value="ECO:0007669"/>
    <property type="project" value="UniProtKB-UniRule"/>
</dbReference>
<dbReference type="FunFam" id="3.30.420.10:FF:000026">
    <property type="entry name" value="DNA polymerase I"/>
    <property type="match status" value="1"/>
</dbReference>
<dbReference type="GO" id="GO:0003887">
    <property type="term" value="F:DNA-directed DNA polymerase activity"/>
    <property type="evidence" value="ECO:0007669"/>
    <property type="project" value="UniProtKB-UniRule"/>
</dbReference>
<comment type="catalytic activity">
    <reaction evidence="15 18">
        <text>DNA(n) + a 2'-deoxyribonucleoside 5'-triphosphate = DNA(n+1) + diphosphate</text>
        <dbReference type="Rhea" id="RHEA:22508"/>
        <dbReference type="Rhea" id="RHEA-COMP:17339"/>
        <dbReference type="Rhea" id="RHEA-COMP:17340"/>
        <dbReference type="ChEBI" id="CHEBI:33019"/>
        <dbReference type="ChEBI" id="CHEBI:61560"/>
        <dbReference type="ChEBI" id="CHEBI:173112"/>
        <dbReference type="EC" id="2.7.7.7"/>
    </reaction>
</comment>
<comment type="function">
    <text evidence="16">In addition to polymerase activity, this DNA polymerase exhibits 3'-5' and 5'-3' exonuclease activity. It is able to utilize nicked circular duplex DNA as a template and can unwind the parental DNA strand from its template.</text>
</comment>
<accession>A0A0G4QGA0</accession>
<dbReference type="GO" id="GO:0008409">
    <property type="term" value="F:5'-3' exonuclease activity"/>
    <property type="evidence" value="ECO:0007669"/>
    <property type="project" value="UniProtKB-UniRule"/>
</dbReference>
<evidence type="ECO:0000313" key="22">
    <source>
        <dbReference type="EMBL" id="CRL64785.1"/>
    </source>
</evidence>
<dbReference type="SUPFAM" id="SSF56672">
    <property type="entry name" value="DNA/RNA polymerases"/>
    <property type="match status" value="1"/>
</dbReference>
<dbReference type="InterPro" id="IPR002298">
    <property type="entry name" value="DNA_polymerase_A"/>
</dbReference>
<evidence type="ECO:0000256" key="3">
    <source>
        <dbReference type="ARBA" id="ARBA00012417"/>
    </source>
</evidence>
<name>A0A0G4QGA0_9GAMM</name>
<protein>
    <recommendedName>
        <fullName evidence="4 17">DNA polymerase I</fullName>
        <ecNumber evidence="3 17">2.7.7.7</ecNumber>
    </recommendedName>
</protein>
<keyword evidence="9 18" id="KW-0227">DNA damage</keyword>
<dbReference type="GO" id="GO:0006302">
    <property type="term" value="P:double-strand break repair"/>
    <property type="evidence" value="ECO:0007669"/>
    <property type="project" value="TreeGrafter"/>
</dbReference>
<dbReference type="Pfam" id="PF02739">
    <property type="entry name" value="5_3_exonuc_N"/>
    <property type="match status" value="1"/>
</dbReference>
<dbReference type="InterPro" id="IPR019760">
    <property type="entry name" value="DNA-dir_DNA_pol_A_CS"/>
</dbReference>
<keyword evidence="10 18" id="KW-0378">Hydrolase</keyword>
<dbReference type="SUPFAM" id="SSF53098">
    <property type="entry name" value="Ribonuclease H-like"/>
    <property type="match status" value="1"/>
</dbReference>
<dbReference type="Pfam" id="PF01612">
    <property type="entry name" value="DNA_pol_A_exo1"/>
    <property type="match status" value="1"/>
</dbReference>
<comment type="subunit">
    <text evidence="2">Single-chain monomer with multiple functions.</text>
</comment>
<evidence type="ECO:0000259" key="21">
    <source>
        <dbReference type="SMART" id="SM00482"/>
    </source>
</evidence>
<feature type="domain" description="DNA-directed DNA polymerase family A palm" evidence="21">
    <location>
        <begin position="706"/>
        <end position="913"/>
    </location>
</feature>
<evidence type="ECO:0000256" key="10">
    <source>
        <dbReference type="ARBA" id="ARBA00022801"/>
    </source>
</evidence>
<keyword evidence="5 18" id="KW-0808">Transferase</keyword>
<keyword evidence="13 18" id="KW-0238">DNA-binding</keyword>
<evidence type="ECO:0000256" key="9">
    <source>
        <dbReference type="ARBA" id="ARBA00022763"/>
    </source>
</evidence>
<dbReference type="InterPro" id="IPR018320">
    <property type="entry name" value="DNA_polymerase_1"/>
</dbReference>
<keyword evidence="11 18" id="KW-0269">Exonuclease</keyword>
<proteinExistence type="inferred from homology"/>
<dbReference type="Pfam" id="PF01367">
    <property type="entry name" value="5_3_exonuc"/>
    <property type="match status" value="1"/>
</dbReference>
<dbReference type="Proteomes" id="UP000183920">
    <property type="component" value="Unassembled WGS sequence"/>
</dbReference>
<dbReference type="EC" id="2.7.7.7" evidence="3 17"/>
<dbReference type="FunFam" id="1.20.1060.10:FF:000001">
    <property type="entry name" value="DNA polymerase I"/>
    <property type="match status" value="1"/>
</dbReference>
<dbReference type="CDD" id="cd09898">
    <property type="entry name" value="H3TH_53EXO"/>
    <property type="match status" value="1"/>
</dbReference>
<dbReference type="InterPro" id="IPR043502">
    <property type="entry name" value="DNA/RNA_pol_sf"/>
</dbReference>
<evidence type="ECO:0000256" key="6">
    <source>
        <dbReference type="ARBA" id="ARBA00022695"/>
    </source>
</evidence>
<dbReference type="Gene3D" id="3.30.70.370">
    <property type="match status" value="1"/>
</dbReference>
<keyword evidence="12 18" id="KW-0239">DNA-directed DNA polymerase</keyword>
<dbReference type="InterPro" id="IPR002562">
    <property type="entry name" value="3'-5'_exonuclease_dom"/>
</dbReference>
<evidence type="ECO:0000256" key="1">
    <source>
        <dbReference type="ARBA" id="ARBA00007705"/>
    </source>
</evidence>
<evidence type="ECO:0000256" key="15">
    <source>
        <dbReference type="ARBA" id="ARBA00049244"/>
    </source>
</evidence>
<evidence type="ECO:0000259" key="19">
    <source>
        <dbReference type="SMART" id="SM00474"/>
    </source>
</evidence>
<dbReference type="InterPro" id="IPR002421">
    <property type="entry name" value="5-3_exonuclease"/>
</dbReference>
<feature type="domain" description="3'-5' exonuclease" evidence="19">
    <location>
        <begin position="350"/>
        <end position="537"/>
    </location>
</feature>
<dbReference type="InterPro" id="IPR020045">
    <property type="entry name" value="DNA_polI_H3TH"/>
</dbReference>
<evidence type="ECO:0000256" key="2">
    <source>
        <dbReference type="ARBA" id="ARBA00011541"/>
    </source>
</evidence>
<dbReference type="EMBL" id="CVRY01000007">
    <property type="protein sequence ID" value="CRL64785.1"/>
    <property type="molecule type" value="Genomic_DNA"/>
</dbReference>
<dbReference type="FunFam" id="1.10.150.20:FF:000003">
    <property type="entry name" value="DNA polymerase I"/>
    <property type="match status" value="1"/>
</dbReference>
<evidence type="ECO:0000259" key="20">
    <source>
        <dbReference type="SMART" id="SM00475"/>
    </source>
</evidence>
<dbReference type="NCBIfam" id="NF004397">
    <property type="entry name" value="PRK05755.1"/>
    <property type="match status" value="1"/>
</dbReference>
<feature type="domain" description="5'-3' exonuclease" evidence="20">
    <location>
        <begin position="24"/>
        <end position="285"/>
    </location>
</feature>
<reference evidence="23" key="1">
    <citation type="submission" date="2015-06" db="EMBL/GenBank/DDBJ databases">
        <authorList>
            <person name="Urmite Genomes"/>
        </authorList>
    </citation>
    <scope>NUCLEOTIDE SEQUENCE [LARGE SCALE GENOMIC DNA]</scope>
    <source>
        <strain evidence="23">CSUR P1867</strain>
    </source>
</reference>
<evidence type="ECO:0000256" key="11">
    <source>
        <dbReference type="ARBA" id="ARBA00022839"/>
    </source>
</evidence>
<keyword evidence="8" id="KW-0540">Nuclease</keyword>
<dbReference type="SMART" id="SM00482">
    <property type="entry name" value="POLAc"/>
    <property type="match status" value="1"/>
</dbReference>
<dbReference type="GO" id="GO:0008408">
    <property type="term" value="F:3'-5' exonuclease activity"/>
    <property type="evidence" value="ECO:0007669"/>
    <property type="project" value="UniProtKB-UniRule"/>
</dbReference>
<sequence length="949" mass="106497">MWHSSHINEPQNNDEQIMVQIAENPFILVDGSSYLYRAYHAFPPLTNSQGEPTGAMYGVLNMLRSLIIQYKPSHVAVVFDAKGKTFRDELYEEYKSNRPPMPDDLREQIAPLHEMVQAMGLPLLSISGVEADDVIGTLALKAAADGRDVLISTGDKDMAQLVTPKITLINTMTNVILGPDEVKEKYGVPPELIIDFLALMGDSSDNIPGVPGVGEKTALGLLQGLGSLDDIYQQLDNIATLSFRGAKTLGAKMAEHEKVAKLSYKLATIKTDVELDKTFDDLVVSEPNLEQLLEMFTRYEFKRWISDLQNGGWLAQRSTQKVAVPYTSEAVKSKEASASANFPVITQENYEAILTHESLARWVELLKKAPAFAFDTETDSLNNIDARLIGMSFAIEPGKAAYIPLRHEYLDAPEQLPVNDVLAALKPILEDKNILKIGQNLKFDRGIMENEGIELNGIHFDTMLESYVLNSVSNRHDMDTLAEKHLNHKTTTFEEIAGKGKGQLTFNQIEVEQATLYAAEDADITLLLHQALYPQIEAIEPLKHVYRDIEMPLVPVLSRMERKGVLIDAQVLAVQSQEITQRLAEIEKETFALAGQEFNLSSPKQLQEILFDKLQLPVIKKTPKGAPSTNEEVLEELAHSHELPRLILEHRGLAKLKSTYTDKLPLMVNSKTKRVHTSYHQAVTATGRLSSRDPNLQNIPVRNEEGRRIRQAFIAREGFKIVAADYSQIELRIMAHLSQDKGLLDAFAQGKDIHRATASEVFGIPLEEVTSEQRRSAKAINFGLIYGMSAFGLSQQIGVERREAQRYMDLYFERYPGVLDYMERTRKQASEQGYVETLEGRRLYLPEINSKNAIRRKASEREAINAPMQGTAADIIKKAMIAVDNWICNECPADVHMIMQVHDELVFEVRESYLENANIMIHKLMESSMELAIPLKVEVGVGNNWDEAH</sequence>
<evidence type="ECO:0000256" key="14">
    <source>
        <dbReference type="ARBA" id="ARBA00023204"/>
    </source>
</evidence>
<dbReference type="NCBIfam" id="TIGR00593">
    <property type="entry name" value="pola"/>
    <property type="match status" value="1"/>
</dbReference>
<dbReference type="InterPro" id="IPR036279">
    <property type="entry name" value="5-3_exonuclease_C_sf"/>
</dbReference>
<dbReference type="CDD" id="cd08637">
    <property type="entry name" value="DNA_pol_A_pol_I_C"/>
    <property type="match status" value="1"/>
</dbReference>
<dbReference type="SUPFAM" id="SSF88723">
    <property type="entry name" value="PIN domain-like"/>
    <property type="match status" value="1"/>
</dbReference>
<evidence type="ECO:0000256" key="8">
    <source>
        <dbReference type="ARBA" id="ARBA00022722"/>
    </source>
</evidence>
<dbReference type="SMART" id="SM00474">
    <property type="entry name" value="35EXOc"/>
    <property type="match status" value="1"/>
</dbReference>
<keyword evidence="7 18" id="KW-0235">DNA replication</keyword>
<dbReference type="PANTHER" id="PTHR10133:SF27">
    <property type="entry name" value="DNA POLYMERASE NU"/>
    <property type="match status" value="1"/>
</dbReference>
<dbReference type="PRINTS" id="PR00868">
    <property type="entry name" value="DNAPOLI"/>
</dbReference>
<dbReference type="CDD" id="cd06139">
    <property type="entry name" value="DNA_polA_I_Ecoli_like_exo"/>
    <property type="match status" value="1"/>
</dbReference>
<dbReference type="Gene3D" id="1.20.1060.10">
    <property type="entry name" value="Taq DNA Polymerase, Chain T, domain 4"/>
    <property type="match status" value="1"/>
</dbReference>
<dbReference type="InterPro" id="IPR012337">
    <property type="entry name" value="RNaseH-like_sf"/>
</dbReference>
<dbReference type="Gene3D" id="3.30.420.10">
    <property type="entry name" value="Ribonuclease H-like superfamily/Ribonuclease H"/>
    <property type="match status" value="1"/>
</dbReference>
<evidence type="ECO:0000313" key="23">
    <source>
        <dbReference type="Proteomes" id="UP000183920"/>
    </source>
</evidence>
<keyword evidence="14 18" id="KW-0234">DNA repair</keyword>
<evidence type="ECO:0000256" key="7">
    <source>
        <dbReference type="ARBA" id="ARBA00022705"/>
    </source>
</evidence>
<evidence type="ECO:0000256" key="13">
    <source>
        <dbReference type="ARBA" id="ARBA00023125"/>
    </source>
</evidence>
<dbReference type="FunFam" id="3.40.50.1010:FF:000001">
    <property type="entry name" value="DNA polymerase I"/>
    <property type="match status" value="1"/>
</dbReference>
<evidence type="ECO:0000256" key="5">
    <source>
        <dbReference type="ARBA" id="ARBA00022679"/>
    </source>
</evidence>
<dbReference type="SMART" id="SM00475">
    <property type="entry name" value="53EXOc"/>
    <property type="match status" value="1"/>
</dbReference>
<gene>
    <name evidence="18 22" type="primary">polA</name>
    <name evidence="22" type="ORF">BN1804_03166</name>
</gene>
<dbReference type="Pfam" id="PF00476">
    <property type="entry name" value="DNA_pol_A"/>
    <property type="match status" value="1"/>
</dbReference>